<dbReference type="AlphaFoldDB" id="X1CDE6"/>
<accession>X1CDE6</accession>
<proteinExistence type="predicted"/>
<reference evidence="1" key="1">
    <citation type="journal article" date="2014" name="Front. Microbiol.">
        <title>High frequency of phylogenetically diverse reductive dehalogenase-homologous genes in deep subseafloor sedimentary metagenomes.</title>
        <authorList>
            <person name="Kawai M."/>
            <person name="Futagami T."/>
            <person name="Toyoda A."/>
            <person name="Takaki Y."/>
            <person name="Nishi S."/>
            <person name="Hori S."/>
            <person name="Arai W."/>
            <person name="Tsubouchi T."/>
            <person name="Morono Y."/>
            <person name="Uchiyama I."/>
            <person name="Ito T."/>
            <person name="Fujiyama A."/>
            <person name="Inagaki F."/>
            <person name="Takami H."/>
        </authorList>
    </citation>
    <scope>NUCLEOTIDE SEQUENCE</scope>
    <source>
        <strain evidence="1">Expedition CK06-06</strain>
    </source>
</reference>
<sequence>SIKSQMIDGLYRRIKGLDPSAVLGRGYTITRRLPGMQIISNIHDIDLYDRLNIEFVDGTARAIVDKKNLKPQRIQVNKDNKK</sequence>
<comment type="caution">
    <text evidence="1">The sequence shown here is derived from an EMBL/GenBank/DDBJ whole genome shotgun (WGS) entry which is preliminary data.</text>
</comment>
<organism evidence="1">
    <name type="scientific">marine sediment metagenome</name>
    <dbReference type="NCBI Taxonomy" id="412755"/>
    <lineage>
        <taxon>unclassified sequences</taxon>
        <taxon>metagenomes</taxon>
        <taxon>ecological metagenomes</taxon>
    </lineage>
</organism>
<name>X1CDE6_9ZZZZ</name>
<dbReference type="EMBL" id="BART01037260">
    <property type="protein sequence ID" value="GAH06306.1"/>
    <property type="molecule type" value="Genomic_DNA"/>
</dbReference>
<evidence type="ECO:0000313" key="1">
    <source>
        <dbReference type="EMBL" id="GAH06306.1"/>
    </source>
</evidence>
<evidence type="ECO:0008006" key="2">
    <source>
        <dbReference type="Google" id="ProtNLM"/>
    </source>
</evidence>
<gene>
    <name evidence="1" type="ORF">S01H4_62429</name>
</gene>
<feature type="non-terminal residue" evidence="1">
    <location>
        <position position="1"/>
    </location>
</feature>
<protein>
    <recommendedName>
        <fullName evidence="2">Exonuclease VII large subunit C-terminal domain-containing protein</fullName>
    </recommendedName>
</protein>